<evidence type="ECO:0000256" key="9">
    <source>
        <dbReference type="SAM" id="MobiDB-lite"/>
    </source>
</evidence>
<comment type="caution">
    <text evidence="11">The sequence shown here is derived from an EMBL/GenBank/DDBJ whole genome shotgun (WGS) entry which is preliminary data.</text>
</comment>
<evidence type="ECO:0000256" key="7">
    <source>
        <dbReference type="ARBA" id="ARBA00038878"/>
    </source>
</evidence>
<evidence type="ECO:0000259" key="10">
    <source>
        <dbReference type="Pfam" id="PF01266"/>
    </source>
</evidence>
<evidence type="ECO:0000313" key="12">
    <source>
        <dbReference type="Proteomes" id="UP001309876"/>
    </source>
</evidence>
<dbReference type="PANTHER" id="PTHR43104">
    <property type="entry name" value="L-2-HYDROXYGLUTARATE DEHYDROGENASE, MITOCHONDRIAL"/>
    <property type="match status" value="1"/>
</dbReference>
<dbReference type="AlphaFoldDB" id="A0AAN7T0Z9"/>
<dbReference type="Pfam" id="PF01266">
    <property type="entry name" value="DAO"/>
    <property type="match status" value="1"/>
</dbReference>
<dbReference type="InterPro" id="IPR006076">
    <property type="entry name" value="FAD-dep_OxRdtase"/>
</dbReference>
<comment type="cofactor">
    <cofactor evidence="1">
        <name>FAD</name>
        <dbReference type="ChEBI" id="CHEBI:57692"/>
    </cofactor>
</comment>
<dbReference type="EC" id="1.1.99.2" evidence="7"/>
<evidence type="ECO:0000256" key="3">
    <source>
        <dbReference type="ARBA" id="ARBA00022827"/>
    </source>
</evidence>
<dbReference type="InterPro" id="IPR036188">
    <property type="entry name" value="FAD/NAD-bd_sf"/>
</dbReference>
<dbReference type="GO" id="GO:0047545">
    <property type="term" value="F:(S)-2-hydroxyglutarate dehydrogenase activity"/>
    <property type="evidence" value="ECO:0007669"/>
    <property type="project" value="UniProtKB-EC"/>
</dbReference>
<keyword evidence="2" id="KW-0285">Flavoprotein</keyword>
<evidence type="ECO:0000256" key="5">
    <source>
        <dbReference type="ARBA" id="ARBA00036066"/>
    </source>
</evidence>
<feature type="domain" description="FAD dependent oxidoreductase" evidence="10">
    <location>
        <begin position="40"/>
        <end position="423"/>
    </location>
</feature>
<organism evidence="11 12">
    <name type="scientific">Lithohypha guttulata</name>
    <dbReference type="NCBI Taxonomy" id="1690604"/>
    <lineage>
        <taxon>Eukaryota</taxon>
        <taxon>Fungi</taxon>
        <taxon>Dikarya</taxon>
        <taxon>Ascomycota</taxon>
        <taxon>Pezizomycotina</taxon>
        <taxon>Eurotiomycetes</taxon>
        <taxon>Chaetothyriomycetidae</taxon>
        <taxon>Chaetothyriales</taxon>
        <taxon>Trichomeriaceae</taxon>
        <taxon>Lithohypha</taxon>
    </lineage>
</organism>
<evidence type="ECO:0000256" key="2">
    <source>
        <dbReference type="ARBA" id="ARBA00022630"/>
    </source>
</evidence>
<gene>
    <name evidence="11" type="ORF">LTR05_003661</name>
</gene>
<dbReference type="PANTHER" id="PTHR43104:SF4">
    <property type="entry name" value="L-2-HYDROXYGLUTARATE DEHYDROGENASE, MITOCHONDRIAL"/>
    <property type="match status" value="1"/>
</dbReference>
<dbReference type="SUPFAM" id="SSF51905">
    <property type="entry name" value="FAD/NAD(P)-binding domain"/>
    <property type="match status" value="1"/>
</dbReference>
<evidence type="ECO:0000313" key="11">
    <source>
        <dbReference type="EMBL" id="KAK5086493.1"/>
    </source>
</evidence>
<keyword evidence="4" id="KW-0560">Oxidoreductase</keyword>
<accession>A0AAN7T0Z9</accession>
<proteinExistence type="inferred from homology"/>
<feature type="region of interest" description="Disordered" evidence="9">
    <location>
        <begin position="433"/>
        <end position="457"/>
    </location>
</feature>
<name>A0AAN7T0Z9_9EURO</name>
<comment type="similarity">
    <text evidence="6">Belongs to the L2HGDH family.</text>
</comment>
<keyword evidence="3" id="KW-0274">FAD</keyword>
<reference evidence="11 12" key="1">
    <citation type="submission" date="2023-08" db="EMBL/GenBank/DDBJ databases">
        <title>Black Yeasts Isolated from many extreme environments.</title>
        <authorList>
            <person name="Coleine C."/>
            <person name="Stajich J.E."/>
            <person name="Selbmann L."/>
        </authorList>
    </citation>
    <scope>NUCLEOTIDE SEQUENCE [LARGE SCALE GENOMIC DNA]</scope>
    <source>
        <strain evidence="11 12">CCFEE 5910</strain>
    </source>
</reference>
<comment type="catalytic activity">
    <reaction evidence="5">
        <text>(S)-2-hydroxyglutarate + A = 2-oxoglutarate + AH2</text>
        <dbReference type="Rhea" id="RHEA:21252"/>
        <dbReference type="ChEBI" id="CHEBI:13193"/>
        <dbReference type="ChEBI" id="CHEBI:16782"/>
        <dbReference type="ChEBI" id="CHEBI:16810"/>
        <dbReference type="ChEBI" id="CHEBI:17499"/>
        <dbReference type="EC" id="1.1.99.2"/>
    </reaction>
</comment>
<dbReference type="EMBL" id="JAVRRJ010000003">
    <property type="protein sequence ID" value="KAK5086493.1"/>
    <property type="molecule type" value="Genomic_DNA"/>
</dbReference>
<evidence type="ECO:0000256" key="1">
    <source>
        <dbReference type="ARBA" id="ARBA00001974"/>
    </source>
</evidence>
<evidence type="ECO:0000256" key="4">
    <source>
        <dbReference type="ARBA" id="ARBA00023002"/>
    </source>
</evidence>
<sequence length="457" mass="50245">MAITPSVFLAFRPAWQKRLNQQITRCFSASAQQRVDFTHAVIGGGAVGLAIARQLTLSRPDTSTILIERHGAIGTETSSRNSEVIHAGLYYGHNTLKTDLCLAGKFKLYDLCDKQGIPYRRTKKWIIAQDEQQMSELEKVHKFASEVGYDQVPTKFLTRDQISEREPYVRAEAGVLESESTGIVDSHNFMQFLEADFLDNGGTDVLHTSVSRVERLPSGNYKIYTKTMDPLSTTGFTQPIEDEDAIEVETLINSAGLAAIPLSNSILPDHRQIKPYYAKGTYFSYASSHPKPKTLLYPAPVPGLGGLGTHLTLDMAGRVRFGPDVEWIDSPDAAGALSPNPNQLKEALDMIATYLPSVDRSAVDLDYCGIRPKLGKTSGTAGPTFADFYIKEEKDDGFPGFVNLLGIESPGLTSSLAIAEYVENLLYGSQTGQGRNVDVDEAKSRGRKGQKNFDFHH</sequence>
<protein>
    <recommendedName>
        <fullName evidence="8">L-2-hydroxyglutarate dehydrogenase, mitochondrial</fullName>
        <ecNumber evidence="7">1.1.99.2</ecNumber>
    </recommendedName>
</protein>
<dbReference type="Gene3D" id="3.50.50.60">
    <property type="entry name" value="FAD/NAD(P)-binding domain"/>
    <property type="match status" value="1"/>
</dbReference>
<evidence type="ECO:0000256" key="8">
    <source>
        <dbReference type="ARBA" id="ARBA00041137"/>
    </source>
</evidence>
<evidence type="ECO:0000256" key="6">
    <source>
        <dbReference type="ARBA" id="ARBA00037941"/>
    </source>
</evidence>
<dbReference type="Proteomes" id="UP001309876">
    <property type="component" value="Unassembled WGS sequence"/>
</dbReference>
<keyword evidence="12" id="KW-1185">Reference proteome</keyword>
<dbReference type="Gene3D" id="3.30.9.10">
    <property type="entry name" value="D-Amino Acid Oxidase, subunit A, domain 2"/>
    <property type="match status" value="1"/>
</dbReference>